<dbReference type="RefSeq" id="WP_160165212.1">
    <property type="nucleotide sequence ID" value="NZ_CP053627.1"/>
</dbReference>
<protein>
    <recommendedName>
        <fullName evidence="3">HigA2-like helix-turn-helix domain-containing protein</fullName>
    </recommendedName>
</protein>
<dbReference type="EMBL" id="JAJPPU010000002">
    <property type="protein sequence ID" value="MCD8472822.1"/>
    <property type="molecule type" value="Genomic_DNA"/>
</dbReference>
<sequence>MNMGRTQVSQRFEVTQRRISNVIHGKINICGLDALAHMVMTSGRHFAIACP</sequence>
<comment type="caution">
    <text evidence="1">The sequence shown here is derived from an EMBL/GenBank/DDBJ whole genome shotgun (WGS) entry which is preliminary data.</text>
</comment>
<dbReference type="GeneID" id="68899686"/>
<dbReference type="InterPro" id="IPR010982">
    <property type="entry name" value="Lambda_DNA-bd_dom_sf"/>
</dbReference>
<evidence type="ECO:0000313" key="1">
    <source>
        <dbReference type="EMBL" id="MCD8472822.1"/>
    </source>
</evidence>
<evidence type="ECO:0008006" key="3">
    <source>
        <dbReference type="Google" id="ProtNLM"/>
    </source>
</evidence>
<reference evidence="1" key="1">
    <citation type="submission" date="2021-11" db="EMBL/GenBank/DDBJ databases">
        <title>Genome sequence of Xylella taiwanensis PLS432.</title>
        <authorList>
            <person name="Weng L.-W."/>
            <person name="Su C.-C."/>
            <person name="Tsai C.-W."/>
            <person name="Kuo C.-H."/>
        </authorList>
    </citation>
    <scope>NUCLEOTIDE SEQUENCE</scope>
    <source>
        <strain evidence="1">PLS432</strain>
    </source>
</reference>
<dbReference type="Gene3D" id="1.10.260.40">
    <property type="entry name" value="lambda repressor-like DNA-binding domains"/>
    <property type="match status" value="1"/>
</dbReference>
<organism evidence="1 2">
    <name type="scientific">Xylella taiwanensis</name>
    <dbReference type="NCBI Taxonomy" id="1444770"/>
    <lineage>
        <taxon>Bacteria</taxon>
        <taxon>Pseudomonadati</taxon>
        <taxon>Pseudomonadota</taxon>
        <taxon>Gammaproteobacteria</taxon>
        <taxon>Lysobacterales</taxon>
        <taxon>Lysobacteraceae</taxon>
        <taxon>Xylella</taxon>
    </lineage>
</organism>
<gene>
    <name evidence="1" type="ORF">LPH55_04895</name>
</gene>
<proteinExistence type="predicted"/>
<accession>A0ABS8TS58</accession>
<evidence type="ECO:0000313" key="2">
    <source>
        <dbReference type="Proteomes" id="UP001430701"/>
    </source>
</evidence>
<dbReference type="Proteomes" id="UP001430701">
    <property type="component" value="Unassembled WGS sequence"/>
</dbReference>
<name>A0ABS8TS58_9GAMM</name>
<keyword evidence="2" id="KW-1185">Reference proteome</keyword>